<gene>
    <name evidence="1" type="ORF">HanXRQr2_Chr10g0426081</name>
</gene>
<evidence type="ECO:0000313" key="2">
    <source>
        <dbReference type="Proteomes" id="UP000215914"/>
    </source>
</evidence>
<protein>
    <submittedName>
        <fullName evidence="1">Uncharacterized protein</fullName>
    </submittedName>
</protein>
<dbReference type="AlphaFoldDB" id="A0A9K3N2V6"/>
<dbReference type="Gramene" id="mRNA:HanXRQr2_Chr10g0426081">
    <property type="protein sequence ID" value="CDS:HanXRQr2_Chr10g0426081.1"/>
    <property type="gene ID" value="HanXRQr2_Chr10g0426081"/>
</dbReference>
<reference evidence="1" key="2">
    <citation type="submission" date="2020-06" db="EMBL/GenBank/DDBJ databases">
        <title>Helianthus annuus Genome sequencing and assembly Release 2.</title>
        <authorList>
            <person name="Gouzy J."/>
            <person name="Langlade N."/>
            <person name="Munos S."/>
        </authorList>
    </citation>
    <scope>NUCLEOTIDE SEQUENCE</scope>
    <source>
        <tissue evidence="1">Leaves</tissue>
    </source>
</reference>
<dbReference type="EMBL" id="MNCJ02000325">
    <property type="protein sequence ID" value="KAF5785226.1"/>
    <property type="molecule type" value="Genomic_DNA"/>
</dbReference>
<organism evidence="1 2">
    <name type="scientific">Helianthus annuus</name>
    <name type="common">Common sunflower</name>
    <dbReference type="NCBI Taxonomy" id="4232"/>
    <lineage>
        <taxon>Eukaryota</taxon>
        <taxon>Viridiplantae</taxon>
        <taxon>Streptophyta</taxon>
        <taxon>Embryophyta</taxon>
        <taxon>Tracheophyta</taxon>
        <taxon>Spermatophyta</taxon>
        <taxon>Magnoliopsida</taxon>
        <taxon>eudicotyledons</taxon>
        <taxon>Gunneridae</taxon>
        <taxon>Pentapetalae</taxon>
        <taxon>asterids</taxon>
        <taxon>campanulids</taxon>
        <taxon>Asterales</taxon>
        <taxon>Asteraceae</taxon>
        <taxon>Asteroideae</taxon>
        <taxon>Heliantheae alliance</taxon>
        <taxon>Heliantheae</taxon>
        <taxon>Helianthus</taxon>
    </lineage>
</organism>
<proteinExistence type="predicted"/>
<keyword evidence="2" id="KW-1185">Reference proteome</keyword>
<dbReference type="Proteomes" id="UP000215914">
    <property type="component" value="Unassembled WGS sequence"/>
</dbReference>
<sequence length="62" mass="7072">MGQKCMEQNHQQVEHGAEMYGAKPPAGKLPITALNRHGSGYFCEFKRTRFHLSKIQGLRMIL</sequence>
<comment type="caution">
    <text evidence="1">The sequence shown here is derived from an EMBL/GenBank/DDBJ whole genome shotgun (WGS) entry which is preliminary data.</text>
</comment>
<name>A0A9K3N2V6_HELAN</name>
<reference evidence="1" key="1">
    <citation type="journal article" date="2017" name="Nature">
        <title>The sunflower genome provides insights into oil metabolism, flowering and Asterid evolution.</title>
        <authorList>
            <person name="Badouin H."/>
            <person name="Gouzy J."/>
            <person name="Grassa C.J."/>
            <person name="Murat F."/>
            <person name="Staton S.E."/>
            <person name="Cottret L."/>
            <person name="Lelandais-Briere C."/>
            <person name="Owens G.L."/>
            <person name="Carrere S."/>
            <person name="Mayjonade B."/>
            <person name="Legrand L."/>
            <person name="Gill N."/>
            <person name="Kane N.C."/>
            <person name="Bowers J.E."/>
            <person name="Hubner S."/>
            <person name="Bellec A."/>
            <person name="Berard A."/>
            <person name="Berges H."/>
            <person name="Blanchet N."/>
            <person name="Boniface M.C."/>
            <person name="Brunel D."/>
            <person name="Catrice O."/>
            <person name="Chaidir N."/>
            <person name="Claudel C."/>
            <person name="Donnadieu C."/>
            <person name="Faraut T."/>
            <person name="Fievet G."/>
            <person name="Helmstetter N."/>
            <person name="King M."/>
            <person name="Knapp S.J."/>
            <person name="Lai Z."/>
            <person name="Le Paslier M.C."/>
            <person name="Lippi Y."/>
            <person name="Lorenzon L."/>
            <person name="Mandel J.R."/>
            <person name="Marage G."/>
            <person name="Marchand G."/>
            <person name="Marquand E."/>
            <person name="Bret-Mestries E."/>
            <person name="Morien E."/>
            <person name="Nambeesan S."/>
            <person name="Nguyen T."/>
            <person name="Pegot-Espagnet P."/>
            <person name="Pouilly N."/>
            <person name="Raftis F."/>
            <person name="Sallet E."/>
            <person name="Schiex T."/>
            <person name="Thomas J."/>
            <person name="Vandecasteele C."/>
            <person name="Vares D."/>
            <person name="Vear F."/>
            <person name="Vautrin S."/>
            <person name="Crespi M."/>
            <person name="Mangin B."/>
            <person name="Burke J.M."/>
            <person name="Salse J."/>
            <person name="Munos S."/>
            <person name="Vincourt P."/>
            <person name="Rieseberg L.H."/>
            <person name="Langlade N.B."/>
        </authorList>
    </citation>
    <scope>NUCLEOTIDE SEQUENCE</scope>
    <source>
        <tissue evidence="1">Leaves</tissue>
    </source>
</reference>
<accession>A0A9K3N2V6</accession>
<evidence type="ECO:0000313" key="1">
    <source>
        <dbReference type="EMBL" id="KAF5785226.1"/>
    </source>
</evidence>